<dbReference type="Pfam" id="PF13419">
    <property type="entry name" value="HAD_2"/>
    <property type="match status" value="1"/>
</dbReference>
<dbReference type="EMBL" id="CWKI01000006">
    <property type="protein sequence ID" value="CTR07279.1"/>
    <property type="molecule type" value="Genomic_DNA"/>
</dbReference>
<protein>
    <submittedName>
        <fullName evidence="2 3">Hydrolase</fullName>
    </submittedName>
</protein>
<sequence length="262" mass="28793">MPHPQVSAVLFDMVRFVPSAENAFIALTVRSRSRSSHTASQDGLMIDSERLYTVATNEVLEPYGKSLTWEIKADLMGRPAHESAARLIAATGIPLSVDELLSTMDKKLDRLFRTVEPLPGVIKLVHHLEKHKVPMAIATGSKKKNFLIKSAHLGHLFDCFSTNILCGDDPILEGKGKPDPTIFIEAAKMLGINTPEERKKVLVFEDGVSGVQAARAAGMEVVWIPDPELLNTLGDHNLDPSHQHSSMEDFDPGAWGLPPYDQ</sequence>
<keyword evidence="2" id="KW-0378">Hydrolase</keyword>
<dbReference type="InterPro" id="IPR023198">
    <property type="entry name" value="PGP-like_dom2"/>
</dbReference>
<dbReference type="GO" id="GO:0016791">
    <property type="term" value="F:phosphatase activity"/>
    <property type="evidence" value="ECO:0007669"/>
    <property type="project" value="UniProtKB-ARBA"/>
</dbReference>
<dbReference type="OMA" id="FHHMVMG"/>
<dbReference type="Gene3D" id="3.40.50.1000">
    <property type="entry name" value="HAD superfamily/HAD-like"/>
    <property type="match status" value="1"/>
</dbReference>
<evidence type="ECO:0000256" key="1">
    <source>
        <dbReference type="SAM" id="MobiDB-lite"/>
    </source>
</evidence>
<dbReference type="PANTHER" id="PTHR18901">
    <property type="entry name" value="2-DEOXYGLUCOSE-6-PHOSPHATE PHOSPHATASE 2"/>
    <property type="match status" value="1"/>
</dbReference>
<evidence type="ECO:0000313" key="4">
    <source>
        <dbReference type="Proteomes" id="UP000199069"/>
    </source>
</evidence>
<dbReference type="InterPro" id="IPR006439">
    <property type="entry name" value="HAD-SF_hydro_IA"/>
</dbReference>
<evidence type="ECO:0000313" key="3">
    <source>
        <dbReference type="EMBL" id="PRQ74193.1"/>
    </source>
</evidence>
<dbReference type="EMBL" id="LCTV02000006">
    <property type="protein sequence ID" value="PRQ74193.1"/>
    <property type="molecule type" value="Genomic_DNA"/>
</dbReference>
<dbReference type="FunFam" id="1.10.150.240:FF:000001">
    <property type="entry name" value="Haloacid dehalogenase-like hydrolase domain"/>
    <property type="match status" value="1"/>
</dbReference>
<dbReference type="InterPro" id="IPR036412">
    <property type="entry name" value="HAD-like_sf"/>
</dbReference>
<dbReference type="NCBIfam" id="TIGR01509">
    <property type="entry name" value="HAD-SF-IA-v3"/>
    <property type="match status" value="1"/>
</dbReference>
<feature type="compositionally biased region" description="Basic and acidic residues" evidence="1">
    <location>
        <begin position="236"/>
        <end position="247"/>
    </location>
</feature>
<name>A0A0K3CC38_RHOTO</name>
<dbReference type="InterPro" id="IPR023214">
    <property type="entry name" value="HAD_sf"/>
</dbReference>
<reference evidence="3 5" key="2">
    <citation type="journal article" date="2018" name="Elife">
        <title>Functional genomics of lipid metabolism in the oleaginous yeast Rhodosporidium toruloides.</title>
        <authorList>
            <person name="Coradetti S.T."/>
            <person name="Pinel D."/>
            <person name="Geiselman G."/>
            <person name="Ito M."/>
            <person name="Mondo S."/>
            <person name="Reilly M.C."/>
            <person name="Cheng Y.F."/>
            <person name="Bauer S."/>
            <person name="Grigoriev I."/>
            <person name="Gladden J.M."/>
            <person name="Simmons B.A."/>
            <person name="Brem R."/>
            <person name="Arkin A.P."/>
            <person name="Skerker J.M."/>
        </authorList>
    </citation>
    <scope>NUCLEOTIDE SEQUENCE [LARGE SCALE GENOMIC DNA]</scope>
    <source>
        <strain evidence="3 5">NBRC 0880</strain>
    </source>
</reference>
<dbReference type="SUPFAM" id="SSF56784">
    <property type="entry name" value="HAD-like"/>
    <property type="match status" value="1"/>
</dbReference>
<feature type="region of interest" description="Disordered" evidence="1">
    <location>
        <begin position="234"/>
        <end position="262"/>
    </location>
</feature>
<keyword evidence="4" id="KW-1185">Reference proteome</keyword>
<dbReference type="Proteomes" id="UP000239560">
    <property type="component" value="Unassembled WGS sequence"/>
</dbReference>
<evidence type="ECO:0000313" key="5">
    <source>
        <dbReference type="Proteomes" id="UP000239560"/>
    </source>
</evidence>
<dbReference type="Proteomes" id="UP000199069">
    <property type="component" value="Unassembled WGS sequence"/>
</dbReference>
<gene>
    <name evidence="2" type="primary">FGENESH: predicted gene_6.62</name>
    <name evidence="3" type="ORF">AAT19DRAFT_14546</name>
    <name evidence="2" type="ORF">BN2166_0031400</name>
</gene>
<evidence type="ECO:0000313" key="2">
    <source>
        <dbReference type="EMBL" id="CTR07279.1"/>
    </source>
</evidence>
<dbReference type="OrthoDB" id="40579at2759"/>
<dbReference type="InterPro" id="IPR041492">
    <property type="entry name" value="HAD_2"/>
</dbReference>
<organism evidence="2 4">
    <name type="scientific">Rhodotorula toruloides</name>
    <name type="common">Yeast</name>
    <name type="synonym">Rhodosporidium toruloides</name>
    <dbReference type="NCBI Taxonomy" id="5286"/>
    <lineage>
        <taxon>Eukaryota</taxon>
        <taxon>Fungi</taxon>
        <taxon>Dikarya</taxon>
        <taxon>Basidiomycota</taxon>
        <taxon>Pucciniomycotina</taxon>
        <taxon>Microbotryomycetes</taxon>
        <taxon>Sporidiobolales</taxon>
        <taxon>Sporidiobolaceae</taxon>
        <taxon>Rhodotorula</taxon>
    </lineage>
</organism>
<reference evidence="2 4" key="1">
    <citation type="submission" date="2015-07" db="EMBL/GenBank/DDBJ databases">
        <authorList>
            <person name="Cajimat M.N.B."/>
            <person name="Milazzo M.L."/>
            <person name="Fulhorst C.F."/>
        </authorList>
    </citation>
    <scope>NUCLEOTIDE SEQUENCE [LARGE SCALE GENOMIC DNA]</scope>
    <source>
        <strain evidence="2">Single colony</strain>
    </source>
</reference>
<accession>A0A0K3CC38</accession>
<dbReference type="AlphaFoldDB" id="A0A0K3CC38"/>
<proteinExistence type="predicted"/>
<dbReference type="STRING" id="5286.A0A0K3CC38"/>
<dbReference type="Gene3D" id="1.10.150.240">
    <property type="entry name" value="Putative phosphatase, domain 2"/>
    <property type="match status" value="1"/>
</dbReference>
<dbReference type="PANTHER" id="PTHR18901:SF38">
    <property type="entry name" value="PSEUDOURIDINE-5'-PHOSPHATASE"/>
    <property type="match status" value="1"/>
</dbReference>